<dbReference type="Proteomes" id="UP001438953">
    <property type="component" value="Unassembled WGS sequence"/>
</dbReference>
<keyword evidence="4" id="KW-1185">Reference proteome</keyword>
<sequence length="181" mass="19357">MITGLLLAAGASRRFGPEDKLLAEYRGMPLVLHMARALRQLTRDTIAVTSNERVADLLAPSGYRIIRIAAGQPQSESLKAGLAALGTPTRNILITLGDMPALTRKDLARVAEGTAPACACAGSDDPIMPPVLIAPQDIAALREVTGDQGAGRLLRHRPDLRRVILPAAHLRDIDFLADLME</sequence>
<accession>A0ABV1SJ47</accession>
<evidence type="ECO:0000313" key="4">
    <source>
        <dbReference type="Proteomes" id="UP001438953"/>
    </source>
</evidence>
<name>A0ABV1SJ47_9RHOB</name>
<dbReference type="PANTHER" id="PTHR43777">
    <property type="entry name" value="MOLYBDENUM COFACTOR CYTIDYLYLTRANSFERASE"/>
    <property type="match status" value="1"/>
</dbReference>
<organism evidence="3 4">
    <name type="scientific">Thioclava kandeliae</name>
    <dbReference type="NCBI Taxonomy" id="3070818"/>
    <lineage>
        <taxon>Bacteria</taxon>
        <taxon>Pseudomonadati</taxon>
        <taxon>Pseudomonadota</taxon>
        <taxon>Alphaproteobacteria</taxon>
        <taxon>Rhodobacterales</taxon>
        <taxon>Paracoccaceae</taxon>
        <taxon>Thioclava</taxon>
    </lineage>
</organism>
<dbReference type="PANTHER" id="PTHR43777:SF1">
    <property type="entry name" value="MOLYBDENUM COFACTOR CYTIDYLYLTRANSFERASE"/>
    <property type="match status" value="1"/>
</dbReference>
<reference evidence="3 4" key="1">
    <citation type="submission" date="2024-01" db="EMBL/GenBank/DDBJ databases">
        <authorList>
            <person name="Deng Y."/>
            <person name="Su J."/>
        </authorList>
    </citation>
    <scope>NUCLEOTIDE SEQUENCE [LARGE SCALE GENOMIC DNA]</scope>
    <source>
        <strain evidence="3 4">CPCC 100088</strain>
    </source>
</reference>
<dbReference type="InterPro" id="IPR025877">
    <property type="entry name" value="MobA-like_NTP_Trfase"/>
</dbReference>
<gene>
    <name evidence="3" type="ORF">VSX56_14150</name>
</gene>
<proteinExistence type="predicted"/>
<dbReference type="RefSeq" id="WP_339115346.1">
    <property type="nucleotide sequence ID" value="NZ_JAYWLC010000012.1"/>
</dbReference>
<dbReference type="InterPro" id="IPR029044">
    <property type="entry name" value="Nucleotide-diphossugar_trans"/>
</dbReference>
<dbReference type="CDD" id="cd04182">
    <property type="entry name" value="GT_2_like_f"/>
    <property type="match status" value="1"/>
</dbReference>
<dbReference type="Gene3D" id="3.90.550.10">
    <property type="entry name" value="Spore Coat Polysaccharide Biosynthesis Protein SpsA, Chain A"/>
    <property type="match status" value="1"/>
</dbReference>
<dbReference type="Pfam" id="PF12804">
    <property type="entry name" value="NTP_transf_3"/>
    <property type="match status" value="1"/>
</dbReference>
<feature type="domain" description="MobA-like NTP transferase" evidence="2">
    <location>
        <begin position="4"/>
        <end position="157"/>
    </location>
</feature>
<evidence type="ECO:0000313" key="3">
    <source>
        <dbReference type="EMBL" id="MER5172916.1"/>
    </source>
</evidence>
<dbReference type="SUPFAM" id="SSF53448">
    <property type="entry name" value="Nucleotide-diphospho-sugar transferases"/>
    <property type="match status" value="1"/>
</dbReference>
<dbReference type="EMBL" id="JAYWLC010000012">
    <property type="protein sequence ID" value="MER5172916.1"/>
    <property type="molecule type" value="Genomic_DNA"/>
</dbReference>
<reference evidence="3 4" key="2">
    <citation type="submission" date="2024-06" db="EMBL/GenBank/DDBJ databases">
        <title>Thioclava kandeliae sp. nov. from a rhizosphere soil sample of Kandelia candel in a mangrove.</title>
        <authorList>
            <person name="Mu T."/>
        </authorList>
    </citation>
    <scope>NUCLEOTIDE SEQUENCE [LARGE SCALE GENOMIC DNA]</scope>
    <source>
        <strain evidence="3 4">CPCC 100088</strain>
    </source>
</reference>
<comment type="caution">
    <text evidence="3">The sequence shown here is derived from an EMBL/GenBank/DDBJ whole genome shotgun (WGS) entry which is preliminary data.</text>
</comment>
<evidence type="ECO:0000259" key="2">
    <source>
        <dbReference type="Pfam" id="PF12804"/>
    </source>
</evidence>
<keyword evidence="1" id="KW-0460">Magnesium</keyword>
<evidence type="ECO:0000256" key="1">
    <source>
        <dbReference type="ARBA" id="ARBA00022842"/>
    </source>
</evidence>
<protein>
    <submittedName>
        <fullName evidence="3">Nucleotidyltransferase family protein</fullName>
    </submittedName>
</protein>